<feature type="transmembrane region" description="Helical" evidence="6">
    <location>
        <begin position="81"/>
        <end position="98"/>
    </location>
</feature>
<dbReference type="GO" id="GO:0022857">
    <property type="term" value="F:transmembrane transporter activity"/>
    <property type="evidence" value="ECO:0007669"/>
    <property type="project" value="TreeGrafter"/>
</dbReference>
<keyword evidence="5 6" id="KW-0472">Membrane</keyword>
<feature type="transmembrane region" description="Helical" evidence="6">
    <location>
        <begin position="110"/>
        <end position="134"/>
    </location>
</feature>
<accession>A0A8K0WN78</accession>
<proteinExistence type="predicted"/>
<evidence type="ECO:0000256" key="2">
    <source>
        <dbReference type="ARBA" id="ARBA00022448"/>
    </source>
</evidence>
<comment type="caution">
    <text evidence="7">The sequence shown here is derived from an EMBL/GenBank/DDBJ whole genome shotgun (WGS) entry which is preliminary data.</text>
</comment>
<dbReference type="AlphaFoldDB" id="A0A8K0WN78"/>
<evidence type="ECO:0000256" key="6">
    <source>
        <dbReference type="SAM" id="Phobius"/>
    </source>
</evidence>
<dbReference type="GO" id="GO:0016020">
    <property type="term" value="C:membrane"/>
    <property type="evidence" value="ECO:0007669"/>
    <property type="project" value="UniProtKB-SubCell"/>
</dbReference>
<dbReference type="Proteomes" id="UP000813444">
    <property type="component" value="Unassembled WGS sequence"/>
</dbReference>
<feature type="transmembrane region" description="Helical" evidence="6">
    <location>
        <begin position="21"/>
        <end position="42"/>
    </location>
</feature>
<dbReference type="PANTHER" id="PTHR43791:SF41">
    <property type="entry name" value="MAJOR FACILITATOR SUPERFAMILY (MFS) PROFILE DOMAIN-CONTAINING PROTEIN"/>
    <property type="match status" value="1"/>
</dbReference>
<dbReference type="PANTHER" id="PTHR43791">
    <property type="entry name" value="PERMEASE-RELATED"/>
    <property type="match status" value="1"/>
</dbReference>
<evidence type="ECO:0008006" key="9">
    <source>
        <dbReference type="Google" id="ProtNLM"/>
    </source>
</evidence>
<dbReference type="SUPFAM" id="SSF103473">
    <property type="entry name" value="MFS general substrate transporter"/>
    <property type="match status" value="1"/>
</dbReference>
<dbReference type="EMBL" id="JAGPNK010000012">
    <property type="protein sequence ID" value="KAH7310820.1"/>
    <property type="molecule type" value="Genomic_DNA"/>
</dbReference>
<name>A0A8K0WN78_9HYPO</name>
<keyword evidence="8" id="KW-1185">Reference proteome</keyword>
<evidence type="ECO:0000256" key="1">
    <source>
        <dbReference type="ARBA" id="ARBA00004141"/>
    </source>
</evidence>
<comment type="subcellular location">
    <subcellularLocation>
        <location evidence="1">Membrane</location>
        <topology evidence="1">Multi-pass membrane protein</topology>
    </subcellularLocation>
</comment>
<organism evidence="7 8">
    <name type="scientific">Stachybotrys elegans</name>
    <dbReference type="NCBI Taxonomy" id="80388"/>
    <lineage>
        <taxon>Eukaryota</taxon>
        <taxon>Fungi</taxon>
        <taxon>Dikarya</taxon>
        <taxon>Ascomycota</taxon>
        <taxon>Pezizomycotina</taxon>
        <taxon>Sordariomycetes</taxon>
        <taxon>Hypocreomycetidae</taxon>
        <taxon>Hypocreales</taxon>
        <taxon>Stachybotryaceae</taxon>
        <taxon>Stachybotrys</taxon>
    </lineage>
</organism>
<gene>
    <name evidence="7" type="ORF">B0I35DRAFT_482101</name>
</gene>
<dbReference type="InterPro" id="IPR036259">
    <property type="entry name" value="MFS_trans_sf"/>
</dbReference>
<sequence length="170" mass="19082">MSTISGIVLSYIASTTRKYRTPLVAGSILLPLLGALLCYNLPRDNLAGQLIGLYILYTYWAPYVTLISVYQANIAGHTKKVTLYAWFFISWATGNIIGPQTFRAEQAPVYTWGTIAMIVCYVIAMICVLLYGLVCTWDNLKRAEAFNGEAGEQDWLDKTDKENKSFHYTT</sequence>
<protein>
    <recommendedName>
        <fullName evidence="9">Major facilitator superfamily (MFS) profile domain-containing protein</fullName>
    </recommendedName>
</protein>
<evidence type="ECO:0000313" key="8">
    <source>
        <dbReference type="Proteomes" id="UP000813444"/>
    </source>
</evidence>
<evidence type="ECO:0000313" key="7">
    <source>
        <dbReference type="EMBL" id="KAH7310820.1"/>
    </source>
</evidence>
<keyword evidence="3 6" id="KW-0812">Transmembrane</keyword>
<keyword evidence="2" id="KW-0813">Transport</keyword>
<reference evidence="7" key="1">
    <citation type="journal article" date="2021" name="Nat. Commun.">
        <title>Genetic determinants of endophytism in the Arabidopsis root mycobiome.</title>
        <authorList>
            <person name="Mesny F."/>
            <person name="Miyauchi S."/>
            <person name="Thiergart T."/>
            <person name="Pickel B."/>
            <person name="Atanasova L."/>
            <person name="Karlsson M."/>
            <person name="Huettel B."/>
            <person name="Barry K.W."/>
            <person name="Haridas S."/>
            <person name="Chen C."/>
            <person name="Bauer D."/>
            <person name="Andreopoulos W."/>
            <person name="Pangilinan J."/>
            <person name="LaButti K."/>
            <person name="Riley R."/>
            <person name="Lipzen A."/>
            <person name="Clum A."/>
            <person name="Drula E."/>
            <person name="Henrissat B."/>
            <person name="Kohler A."/>
            <person name="Grigoriev I.V."/>
            <person name="Martin F.M."/>
            <person name="Hacquard S."/>
        </authorList>
    </citation>
    <scope>NUCLEOTIDE SEQUENCE</scope>
    <source>
        <strain evidence="7">MPI-CAGE-CH-0235</strain>
    </source>
</reference>
<evidence type="ECO:0000256" key="5">
    <source>
        <dbReference type="ARBA" id="ARBA00023136"/>
    </source>
</evidence>
<feature type="transmembrane region" description="Helical" evidence="6">
    <location>
        <begin position="48"/>
        <end position="69"/>
    </location>
</feature>
<keyword evidence="4 6" id="KW-1133">Transmembrane helix</keyword>
<evidence type="ECO:0000256" key="3">
    <source>
        <dbReference type="ARBA" id="ARBA00022692"/>
    </source>
</evidence>
<dbReference type="OrthoDB" id="6730379at2759"/>
<evidence type="ECO:0000256" key="4">
    <source>
        <dbReference type="ARBA" id="ARBA00022989"/>
    </source>
</evidence>